<proteinExistence type="predicted"/>
<organism evidence="1 2">
    <name type="scientific">Umezawaea endophytica</name>
    <dbReference type="NCBI Taxonomy" id="1654476"/>
    <lineage>
        <taxon>Bacteria</taxon>
        <taxon>Bacillati</taxon>
        <taxon>Actinomycetota</taxon>
        <taxon>Actinomycetes</taxon>
        <taxon>Pseudonocardiales</taxon>
        <taxon>Pseudonocardiaceae</taxon>
        <taxon>Umezawaea</taxon>
    </lineage>
</organism>
<dbReference type="Proteomes" id="UP001141259">
    <property type="component" value="Unassembled WGS sequence"/>
</dbReference>
<name>A0A9X3AEN9_9PSEU</name>
<accession>A0A9X3AEN9</accession>
<evidence type="ECO:0000313" key="1">
    <source>
        <dbReference type="EMBL" id="MCS7477106.1"/>
    </source>
</evidence>
<comment type="caution">
    <text evidence="1">The sequence shown here is derived from an EMBL/GenBank/DDBJ whole genome shotgun (WGS) entry which is preliminary data.</text>
</comment>
<dbReference type="AlphaFoldDB" id="A0A9X3AEN9"/>
<evidence type="ECO:0000313" key="2">
    <source>
        <dbReference type="Proteomes" id="UP001141259"/>
    </source>
</evidence>
<sequence length="347" mass="38584">MTRVTDDMVLAVRITDLAERRKWFEALVTRFAQAEGDQGRLTALLTEDEDRREFPPDTVRAFVESLERANLRPVEVVGEMVALTADELLDLYAQAEARVAAAHQPAVPVVRGDWATFLAEHGPRWNGAHADWDVFRTWFLHAAGLVGLAAEATGFLTLADQDGRHKTFRAYQVTVPHDQEDWNRFLAANGVRWNGQPRDWAVFRTWFEYTADQEALASPAKAFLDHAEAGGQRAVFAQYHITLPPLVETPPPVPRQEPEPVAEAPVSLLDRQLTDDEVASAERALAEIDREDDDTVLLTADDFRPDDLLDLLAVQEALSLKVDGVVGPVTIQAIDDYIAAHDLVVPA</sequence>
<dbReference type="RefSeq" id="WP_259622618.1">
    <property type="nucleotide sequence ID" value="NZ_JANYMP010000003.1"/>
</dbReference>
<keyword evidence="2" id="KW-1185">Reference proteome</keyword>
<protein>
    <submittedName>
        <fullName evidence="1">Uncharacterized protein</fullName>
    </submittedName>
</protein>
<dbReference type="EMBL" id="JANYMP010000003">
    <property type="protein sequence ID" value="MCS7477106.1"/>
    <property type="molecule type" value="Genomic_DNA"/>
</dbReference>
<reference evidence="1" key="1">
    <citation type="submission" date="2022-08" db="EMBL/GenBank/DDBJ databases">
        <authorList>
            <person name="Tistechok S."/>
            <person name="Samborskyy M."/>
            <person name="Roman I."/>
        </authorList>
    </citation>
    <scope>NUCLEOTIDE SEQUENCE</scope>
    <source>
        <strain evidence="1">DSM 103496</strain>
    </source>
</reference>
<gene>
    <name evidence="1" type="ORF">NZH93_09590</name>
</gene>